<dbReference type="GO" id="GO:0033194">
    <property type="term" value="P:response to hydroperoxide"/>
    <property type="evidence" value="ECO:0007669"/>
    <property type="project" value="TreeGrafter"/>
</dbReference>
<sequence length="274" mass="29093">MLILLPPSEGKATAEEGPALDLASLSFPFLSDSRERVLSTLVALCRDADEGRARAVLGLSPGQSGEILKNKELLSSPALPAADLYTGVLYDNLGLSRLSPDARGRAERSLLVFSGLWGLLRVNDRVPPYRLSMGVRLPPLGPLASFWRAPVSEALADADGLIVDMRSATYASAWRPKGPAVSVRVLKGGKVVSHMAKATRGEVARSLLVADADPRSPEELAKVLIDLDYDVRLGDPPRPGSAWTLDILLETPAPPDPSALLLLRSCSGPLVPGP</sequence>
<dbReference type="EMBL" id="FNCN01000003">
    <property type="protein sequence ID" value="SDG33206.1"/>
    <property type="molecule type" value="Genomic_DNA"/>
</dbReference>
<organism evidence="1 2">
    <name type="scientific">Sinosporangium album</name>
    <dbReference type="NCBI Taxonomy" id="504805"/>
    <lineage>
        <taxon>Bacteria</taxon>
        <taxon>Bacillati</taxon>
        <taxon>Actinomycetota</taxon>
        <taxon>Actinomycetes</taxon>
        <taxon>Streptosporangiales</taxon>
        <taxon>Streptosporangiaceae</taxon>
        <taxon>Sinosporangium</taxon>
    </lineage>
</organism>
<dbReference type="Pfam" id="PF03883">
    <property type="entry name" value="H2O2_YaaD"/>
    <property type="match status" value="1"/>
</dbReference>
<reference evidence="1 2" key="1">
    <citation type="submission" date="2016-10" db="EMBL/GenBank/DDBJ databases">
        <authorList>
            <person name="de Groot N.N."/>
        </authorList>
    </citation>
    <scope>NUCLEOTIDE SEQUENCE [LARGE SCALE GENOMIC DNA]</scope>
    <source>
        <strain evidence="1 2">CPCC 201354</strain>
    </source>
</reference>
<dbReference type="PANTHER" id="PTHR30283:SF4">
    <property type="entry name" value="PEROXIDE STRESS RESISTANCE PROTEIN YAAA"/>
    <property type="match status" value="1"/>
</dbReference>
<dbReference type="Proteomes" id="UP000198923">
    <property type="component" value="Unassembled WGS sequence"/>
</dbReference>
<dbReference type="InterPro" id="IPR005583">
    <property type="entry name" value="YaaA"/>
</dbReference>
<dbReference type="STRING" id="504805.SAMN05421505_103221"/>
<dbReference type="GO" id="GO:0005829">
    <property type="term" value="C:cytosol"/>
    <property type="evidence" value="ECO:0007669"/>
    <property type="project" value="TreeGrafter"/>
</dbReference>
<gene>
    <name evidence="1" type="ORF">SAMN05421505_103221</name>
</gene>
<proteinExistence type="predicted"/>
<evidence type="ECO:0000313" key="1">
    <source>
        <dbReference type="EMBL" id="SDG33206.1"/>
    </source>
</evidence>
<evidence type="ECO:0000313" key="2">
    <source>
        <dbReference type="Proteomes" id="UP000198923"/>
    </source>
</evidence>
<dbReference type="OrthoDB" id="3210767at2"/>
<dbReference type="AlphaFoldDB" id="A0A1G7TD18"/>
<dbReference type="PANTHER" id="PTHR30283">
    <property type="entry name" value="PEROXIDE STRESS RESPONSE PROTEIN YAAA"/>
    <property type="match status" value="1"/>
</dbReference>
<accession>A0A1G7TD18</accession>
<name>A0A1G7TD18_9ACTN</name>
<keyword evidence="2" id="KW-1185">Reference proteome</keyword>
<protein>
    <submittedName>
        <fullName evidence="1">Uncharacterized protein</fullName>
    </submittedName>
</protein>
<dbReference type="RefSeq" id="WP_093168493.1">
    <property type="nucleotide sequence ID" value="NZ_FNCN01000003.1"/>
</dbReference>